<dbReference type="GO" id="GO:0034599">
    <property type="term" value="P:cellular response to oxidative stress"/>
    <property type="evidence" value="ECO:0007669"/>
    <property type="project" value="InterPro"/>
</dbReference>
<organism evidence="2 3">
    <name type="scientific">Coccidioides posadasii RMSCC 3488</name>
    <dbReference type="NCBI Taxonomy" id="454284"/>
    <lineage>
        <taxon>Eukaryota</taxon>
        <taxon>Fungi</taxon>
        <taxon>Dikarya</taxon>
        <taxon>Ascomycota</taxon>
        <taxon>Pezizomycotina</taxon>
        <taxon>Eurotiomycetes</taxon>
        <taxon>Eurotiomycetidae</taxon>
        <taxon>Onygenales</taxon>
        <taxon>Onygenaceae</taxon>
        <taxon>Coccidioides</taxon>
    </lineage>
</organism>
<feature type="region of interest" description="Disordered" evidence="1">
    <location>
        <begin position="188"/>
        <end position="223"/>
    </location>
</feature>
<reference evidence="3" key="2">
    <citation type="journal article" date="2009" name="Genome Res.">
        <title>Comparative genomic analyses of the human fungal pathogens Coccidioides and their relatives.</title>
        <authorList>
            <person name="Sharpton T.J."/>
            <person name="Stajich J.E."/>
            <person name="Rounsley S.D."/>
            <person name="Gardner M.J."/>
            <person name="Wortman J.R."/>
            <person name="Jordar V.S."/>
            <person name="Maiti R."/>
            <person name="Kodira C.D."/>
            <person name="Neafsey D.E."/>
            <person name="Zeng Q."/>
            <person name="Hung C.-Y."/>
            <person name="McMahan C."/>
            <person name="Muszewska A."/>
            <person name="Grynberg M."/>
            <person name="Mandel M.A."/>
            <person name="Kellner E.M."/>
            <person name="Barker B.M."/>
            <person name="Galgiani J.N."/>
            <person name="Orbach M.J."/>
            <person name="Kirkland T.N."/>
            <person name="Cole G.T."/>
            <person name="Henn M.R."/>
            <person name="Birren B.W."/>
            <person name="Taylor J.W."/>
        </authorList>
    </citation>
    <scope>NUCLEOTIDE SEQUENCE [LARGE SCALE GENOMIC DNA]</scope>
    <source>
        <strain evidence="3">RMSCC 3488</strain>
    </source>
</reference>
<dbReference type="InterPro" id="IPR013877">
    <property type="entry name" value="YAP-bd/ALF4/Glomulin"/>
</dbReference>
<gene>
    <name evidence="2" type="ORF">CPAG_08415</name>
</gene>
<feature type="region of interest" description="Disordered" evidence="1">
    <location>
        <begin position="94"/>
        <end position="114"/>
    </location>
</feature>
<evidence type="ECO:0000313" key="2">
    <source>
        <dbReference type="EMBL" id="KMM72116.1"/>
    </source>
</evidence>
<protein>
    <recommendedName>
        <fullName evidence="4">DUF1760-domain-containing protein</fullName>
    </recommendedName>
</protein>
<evidence type="ECO:0000313" key="3">
    <source>
        <dbReference type="Proteomes" id="UP000054567"/>
    </source>
</evidence>
<feature type="compositionally biased region" description="Basic and acidic residues" evidence="1">
    <location>
        <begin position="94"/>
        <end position="106"/>
    </location>
</feature>
<evidence type="ECO:0008006" key="4">
    <source>
        <dbReference type="Google" id="ProtNLM"/>
    </source>
</evidence>
<dbReference type="EMBL" id="DS268113">
    <property type="protein sequence ID" value="KMM72116.1"/>
    <property type="molecule type" value="Genomic_DNA"/>
</dbReference>
<dbReference type="VEuPathDB" id="FungiDB:CPAG_08415"/>
<reference evidence="3" key="3">
    <citation type="journal article" date="2010" name="Genome Res.">
        <title>Population genomic sequencing of Coccidioides fungi reveals recent hybridization and transposon control.</title>
        <authorList>
            <person name="Neafsey D.E."/>
            <person name="Barker B.M."/>
            <person name="Sharpton T.J."/>
            <person name="Stajich J.E."/>
            <person name="Park D.J."/>
            <person name="Whiston E."/>
            <person name="Hung C.-Y."/>
            <person name="McMahan C."/>
            <person name="White J."/>
            <person name="Sykes S."/>
            <person name="Heiman D."/>
            <person name="Young S."/>
            <person name="Zeng Q."/>
            <person name="Abouelleil A."/>
            <person name="Aftuck L."/>
            <person name="Bessette D."/>
            <person name="Brown A."/>
            <person name="FitzGerald M."/>
            <person name="Lui A."/>
            <person name="Macdonald J.P."/>
            <person name="Priest M."/>
            <person name="Orbach M.J."/>
            <person name="Galgiani J.N."/>
            <person name="Kirkland T.N."/>
            <person name="Cole G.T."/>
            <person name="Birren B.W."/>
            <person name="Henn M.R."/>
            <person name="Taylor J.W."/>
            <person name="Rounsley S.D."/>
        </authorList>
    </citation>
    <scope>NUCLEOTIDE SEQUENCE [LARGE SCALE GENOMIC DNA]</scope>
    <source>
        <strain evidence="3">RMSCC 3488</strain>
    </source>
</reference>
<reference evidence="2 3" key="1">
    <citation type="submission" date="2007-06" db="EMBL/GenBank/DDBJ databases">
        <title>The Genome Sequence of Coccidioides posadasii RMSCC_3488.</title>
        <authorList>
            <consortium name="Coccidioides Genome Resources Consortium"/>
            <consortium name="The Broad Institute Genome Sequencing Platform"/>
            <person name="Henn M.R."/>
            <person name="Sykes S."/>
            <person name="Young S."/>
            <person name="Jaffe D."/>
            <person name="Berlin A."/>
            <person name="Alvarez P."/>
            <person name="Butler J."/>
            <person name="Gnerre S."/>
            <person name="Grabherr M."/>
            <person name="Mauceli E."/>
            <person name="Brockman W."/>
            <person name="Kodira C."/>
            <person name="Alvarado L."/>
            <person name="Zeng Q."/>
            <person name="Crawford M."/>
            <person name="Antoine C."/>
            <person name="Devon K."/>
            <person name="Galgiani J."/>
            <person name="Orsborn K."/>
            <person name="Lewis M.L."/>
            <person name="Nusbaum C."/>
            <person name="Galagan J."/>
            <person name="Birren B."/>
        </authorList>
    </citation>
    <scope>NUCLEOTIDE SEQUENCE [LARGE SCALE GENOMIC DNA]</scope>
    <source>
        <strain evidence="2 3">RMSCC 3488</strain>
    </source>
</reference>
<dbReference type="Pfam" id="PF08568">
    <property type="entry name" value="Kinetochor_Ybp2"/>
    <property type="match status" value="1"/>
</dbReference>
<sequence length="643" mass="71341">MEDHEDPLVKALPPATDYLSYLTILEYQLTPARLPTLHRLLQDETLTTNIGWDLVQLLLPLLPASEECLQDVSRLGNPREVILRVSDALMTLHPSDDEGISDHEEQGVPQDSPATSLHAAEKRIPLHILQFNSLVSMLATLHSRIKTKYPSRFIATSLHAALEAYTEYPTVETTAAILEFLRDISGNKRPALPPRNAGEQVVPRVTSGSAPDPEAEPQSDNALSQERILTQRLVQFGLIEVLKAYLLSCTDEQPPGMQWALRVQERLDPGAVTPGLSLIEHFNQAEYAKERDSTMGKIIALSRDFGLDRKTLLQVVLNPVEDHDAPLDFEAMPKSPEDIPLERHGCLILLSARCATAALFGSTEPKIDIPMYPDISIIFANFLGNNEKAAAEEQIAIPGPGPLLDSLLALALTSSHCGPDSAPQAESDFSQLILAMVACVRAPPMRPISRIEKIPSEIFRANSNAQSRYNLILQIFHDEGLKYAKESALNWLKQELLDPPAGPDASSPFTDVESFATLFKSLYSPPPDDFSNLRSSSTQAILIEWIKFTSQEATFYILALNFYYFLCRSEALREKLQLQTLVPVFTENFLLPVKKFAQSIRDDAGVSETVERELDESIRLMGKSAADVVLHVIGEIEKVGWKD</sequence>
<dbReference type="AlphaFoldDB" id="A0A0J6FG71"/>
<dbReference type="PANTHER" id="PTHR28020:SF1">
    <property type="entry name" value="YAP1-BINDING PROTEIN 1-RELATED"/>
    <property type="match status" value="1"/>
</dbReference>
<proteinExistence type="predicted"/>
<accession>A0A0J6FG71</accession>
<dbReference type="GO" id="GO:0005737">
    <property type="term" value="C:cytoplasm"/>
    <property type="evidence" value="ECO:0007669"/>
    <property type="project" value="TreeGrafter"/>
</dbReference>
<dbReference type="OrthoDB" id="5396786at2759"/>
<dbReference type="PANTHER" id="PTHR28020">
    <property type="entry name" value="YAP1-BINDING PROTEIN 1-RELATED"/>
    <property type="match status" value="1"/>
</dbReference>
<dbReference type="InterPro" id="IPR040347">
    <property type="entry name" value="YBP1/2"/>
</dbReference>
<dbReference type="Proteomes" id="UP000054567">
    <property type="component" value="Unassembled WGS sequence"/>
</dbReference>
<evidence type="ECO:0000256" key="1">
    <source>
        <dbReference type="SAM" id="MobiDB-lite"/>
    </source>
</evidence>
<name>A0A0J6FG71_COCPO</name>